<evidence type="ECO:0000313" key="1">
    <source>
        <dbReference type="EMBL" id="KAF6134363.1"/>
    </source>
</evidence>
<reference evidence="1 2" key="1">
    <citation type="journal article" date="2020" name="IScience">
        <title>Genome Sequencing of the Endangered Kingdonia uniflora (Circaeasteraceae, Ranunculales) Reveals Potential Mechanisms of Evolutionary Specialization.</title>
        <authorList>
            <person name="Sun Y."/>
            <person name="Deng T."/>
            <person name="Zhang A."/>
            <person name="Moore M.J."/>
            <person name="Landis J.B."/>
            <person name="Lin N."/>
            <person name="Zhang H."/>
            <person name="Zhang X."/>
            <person name="Huang J."/>
            <person name="Zhang X."/>
            <person name="Sun H."/>
            <person name="Wang H."/>
        </authorList>
    </citation>
    <scope>NUCLEOTIDE SEQUENCE [LARGE SCALE GENOMIC DNA]</scope>
    <source>
        <strain evidence="1">TB1705</strain>
        <tissue evidence="1">Leaf</tissue>
    </source>
</reference>
<gene>
    <name evidence="1" type="ORF">GIB67_005755</name>
</gene>
<dbReference type="Proteomes" id="UP000541444">
    <property type="component" value="Unassembled WGS sequence"/>
</dbReference>
<dbReference type="AlphaFoldDB" id="A0A7J7KVH3"/>
<keyword evidence="2" id="KW-1185">Reference proteome</keyword>
<organism evidence="1 2">
    <name type="scientific">Kingdonia uniflora</name>
    <dbReference type="NCBI Taxonomy" id="39325"/>
    <lineage>
        <taxon>Eukaryota</taxon>
        <taxon>Viridiplantae</taxon>
        <taxon>Streptophyta</taxon>
        <taxon>Embryophyta</taxon>
        <taxon>Tracheophyta</taxon>
        <taxon>Spermatophyta</taxon>
        <taxon>Magnoliopsida</taxon>
        <taxon>Ranunculales</taxon>
        <taxon>Circaeasteraceae</taxon>
        <taxon>Kingdonia</taxon>
    </lineage>
</organism>
<protein>
    <submittedName>
        <fullName evidence="1">Uncharacterized protein</fullName>
    </submittedName>
</protein>
<dbReference type="EMBL" id="JACGCM010002866">
    <property type="protein sequence ID" value="KAF6134363.1"/>
    <property type="molecule type" value="Genomic_DNA"/>
</dbReference>
<proteinExistence type="predicted"/>
<comment type="caution">
    <text evidence="1">The sequence shown here is derived from an EMBL/GenBank/DDBJ whole genome shotgun (WGS) entry which is preliminary data.</text>
</comment>
<sequence length="89" mass="10076">MHIFKNIDGDQFYYQGLLEYIMSNVVGINEAISPGSRIVVKILCVGKIVDVCDDASLYKMWHCSDVDSMWDVHFNVYAVPIEVVPPPLI</sequence>
<accession>A0A7J7KVH3</accession>
<name>A0A7J7KVH3_9MAGN</name>
<evidence type="ECO:0000313" key="2">
    <source>
        <dbReference type="Proteomes" id="UP000541444"/>
    </source>
</evidence>